<dbReference type="AlphaFoldDB" id="A0A6I6F0E5"/>
<gene>
    <name evidence="2" type="ORF">GOM49_17890</name>
</gene>
<organism evidence="2 3">
    <name type="scientific">Clostridium bovifaecis</name>
    <dbReference type="NCBI Taxonomy" id="2184719"/>
    <lineage>
        <taxon>Bacteria</taxon>
        <taxon>Bacillati</taxon>
        <taxon>Bacillota</taxon>
        <taxon>Clostridia</taxon>
        <taxon>Eubacteriales</taxon>
        <taxon>Clostridiaceae</taxon>
        <taxon>Clostridium</taxon>
    </lineage>
</organism>
<proteinExistence type="predicted"/>
<dbReference type="Gene3D" id="3.40.50.1820">
    <property type="entry name" value="alpha/beta hydrolase"/>
    <property type="match status" value="1"/>
</dbReference>
<dbReference type="SUPFAM" id="SSF53474">
    <property type="entry name" value="alpha/beta-Hydrolases"/>
    <property type="match status" value="1"/>
</dbReference>
<dbReference type="InterPro" id="IPR050266">
    <property type="entry name" value="AB_hydrolase_sf"/>
</dbReference>
<dbReference type="Proteomes" id="UP000422764">
    <property type="component" value="Chromosome"/>
</dbReference>
<sequence length="274" mass="31469">MPKIDVMNYSIYYEIYGNEEGEPLVILNGLMMSTASWTPFIDVFSKYKLVLLDLIDQGQSTKAVGEEYTQERQADMLKEFFQKLNLNKVNLVGISYGGEVAMEFAIKYQDMIRALVLANTTSRTNAFMQDMGKGWEYATSTYDAAAFFKISVLPVYSVKFYEDNLEWMRAREQMFNKTLTPEWYDGVKRLIRSAEHLNVTDKIDIINVPTLLIGADEDTITPLAYQREIQSKIKNSQMVIIRGSGHGSMYERPYEFAGSIIGFLETYDKKITIK</sequence>
<dbReference type="InterPro" id="IPR029058">
    <property type="entry name" value="AB_hydrolase_fold"/>
</dbReference>
<evidence type="ECO:0000259" key="1">
    <source>
        <dbReference type="Pfam" id="PF00561"/>
    </source>
</evidence>
<keyword evidence="2" id="KW-0378">Hydrolase</keyword>
<dbReference type="InterPro" id="IPR000073">
    <property type="entry name" value="AB_hydrolase_1"/>
</dbReference>
<dbReference type="PANTHER" id="PTHR43798">
    <property type="entry name" value="MONOACYLGLYCEROL LIPASE"/>
    <property type="match status" value="1"/>
</dbReference>
<dbReference type="Pfam" id="PF00561">
    <property type="entry name" value="Abhydrolase_1"/>
    <property type="match status" value="1"/>
</dbReference>
<dbReference type="GO" id="GO:0016787">
    <property type="term" value="F:hydrolase activity"/>
    <property type="evidence" value="ECO:0007669"/>
    <property type="project" value="UniProtKB-KW"/>
</dbReference>
<evidence type="ECO:0000313" key="3">
    <source>
        <dbReference type="Proteomes" id="UP000422764"/>
    </source>
</evidence>
<keyword evidence="3" id="KW-1185">Reference proteome</keyword>
<protein>
    <submittedName>
        <fullName evidence="2">Alpha/beta fold hydrolase</fullName>
    </submittedName>
</protein>
<dbReference type="PRINTS" id="PR00111">
    <property type="entry name" value="ABHYDROLASE"/>
</dbReference>
<reference evidence="2 3" key="1">
    <citation type="submission" date="2019-12" db="EMBL/GenBank/DDBJ databases">
        <title>Genome sequenceing of Clostridium bovifaecis.</title>
        <authorList>
            <person name="Yao Y."/>
        </authorList>
    </citation>
    <scope>NUCLEOTIDE SEQUENCE [LARGE SCALE GENOMIC DNA]</scope>
    <source>
        <strain evidence="2 3">BXX</strain>
    </source>
</reference>
<dbReference type="EMBL" id="CP046522">
    <property type="protein sequence ID" value="QGU96706.1"/>
    <property type="molecule type" value="Genomic_DNA"/>
</dbReference>
<accession>A0A6I6F0E5</accession>
<evidence type="ECO:0000313" key="2">
    <source>
        <dbReference type="EMBL" id="QGU96706.1"/>
    </source>
</evidence>
<feature type="domain" description="AB hydrolase-1" evidence="1">
    <location>
        <begin position="23"/>
        <end position="253"/>
    </location>
</feature>
<name>A0A6I6F0E5_9CLOT</name>